<organism evidence="10 11">
    <name type="scientific">Parasponia andersonii</name>
    <name type="common">Sponia andersonii</name>
    <dbReference type="NCBI Taxonomy" id="3476"/>
    <lineage>
        <taxon>Eukaryota</taxon>
        <taxon>Viridiplantae</taxon>
        <taxon>Streptophyta</taxon>
        <taxon>Embryophyta</taxon>
        <taxon>Tracheophyta</taxon>
        <taxon>Spermatophyta</taxon>
        <taxon>Magnoliopsida</taxon>
        <taxon>eudicotyledons</taxon>
        <taxon>Gunneridae</taxon>
        <taxon>Pentapetalae</taxon>
        <taxon>rosids</taxon>
        <taxon>fabids</taxon>
        <taxon>Rosales</taxon>
        <taxon>Cannabaceae</taxon>
        <taxon>Parasponia</taxon>
    </lineage>
</organism>
<proteinExistence type="inferred from homology"/>
<feature type="compositionally biased region" description="Acidic residues" evidence="9">
    <location>
        <begin position="1"/>
        <end position="12"/>
    </location>
</feature>
<sequence length="541" mass="60218">MEENHEEVEDVEISSSDSFIDDSEDDGPSTSGRDNDGLHPEASLLYMFLLEPLSEEDIEELLAEFLEVESKAAEAQETLEKESLAKVESEVREELAQTLHGDDLETAVADEMTTFIEEWEAVLDELETESAHLLEQLDGAGIELPSLYKWIETQAPNNCSTEAWRRRIHWAGSQATGDFAESKAHAEEFLQTHRPVRRRHGKLLEEGASGFLRKKLAGDGSEETVTENSEVDWSSLNKLFSEGVSEDCGSFGSKHWASVYLASTPQQAAEMGLKFPGVNEVEEIDDIDGSITDPFVAAAVANEKELILSEEQMKNYRKVKEEDDANIDQKLQNHLKRRRYRKRSKQGFSRNDSGLVDRLVENDMDKSPSLVDCSAAVLKEKTPEDRETLHNNERGTACQNLKTVVLEGCQTSVVDKGCSMSNGTFAVTFDSALSDSSEPRGSKRPIETDELDIENKRGRTVIMDGDGECQVKGSVFGTVEQSELKNTAGDALPSQNLNEKFHCTACNKIAVEVHPHPLLKVIVCADCRSIIEEKMKVKVRK</sequence>
<evidence type="ECO:0000256" key="5">
    <source>
        <dbReference type="ARBA" id="ARBA00022840"/>
    </source>
</evidence>
<comment type="similarity">
    <text evidence="2">Belongs to the SNF2/RAD54 helicase family.</text>
</comment>
<keyword evidence="8" id="KW-0175">Coiled coil</keyword>
<dbReference type="PANTHER" id="PTHR45797">
    <property type="entry name" value="RAD54-LIKE"/>
    <property type="match status" value="1"/>
</dbReference>
<evidence type="ECO:0000256" key="2">
    <source>
        <dbReference type="ARBA" id="ARBA00007025"/>
    </source>
</evidence>
<dbReference type="EMBL" id="JXTB01000320">
    <property type="protein sequence ID" value="PON45964.1"/>
    <property type="molecule type" value="Genomic_DNA"/>
</dbReference>
<dbReference type="GO" id="GO:0005524">
    <property type="term" value="F:ATP binding"/>
    <property type="evidence" value="ECO:0007669"/>
    <property type="project" value="UniProtKB-KW"/>
</dbReference>
<accession>A0A2P5BB00</accession>
<keyword evidence="3" id="KW-0547">Nucleotide-binding</keyword>
<keyword evidence="6" id="KW-0238">DNA-binding</keyword>
<evidence type="ECO:0000256" key="3">
    <source>
        <dbReference type="ARBA" id="ARBA00022741"/>
    </source>
</evidence>
<dbReference type="STRING" id="3476.A0A2P5BB00"/>
<keyword evidence="11" id="KW-1185">Reference proteome</keyword>
<evidence type="ECO:0000256" key="9">
    <source>
        <dbReference type="SAM" id="MobiDB-lite"/>
    </source>
</evidence>
<feature type="coiled-coil region" evidence="8">
    <location>
        <begin position="109"/>
        <end position="143"/>
    </location>
</feature>
<reference evidence="11" key="1">
    <citation type="submission" date="2016-06" db="EMBL/GenBank/DDBJ databases">
        <title>Parallel loss of symbiosis genes in relatives of nitrogen-fixing non-legume Parasponia.</title>
        <authorList>
            <person name="Van Velzen R."/>
            <person name="Holmer R."/>
            <person name="Bu F."/>
            <person name="Rutten L."/>
            <person name="Van Zeijl A."/>
            <person name="Liu W."/>
            <person name="Santuari L."/>
            <person name="Cao Q."/>
            <person name="Sharma T."/>
            <person name="Shen D."/>
            <person name="Roswanjaya Y."/>
            <person name="Wardhani T."/>
            <person name="Kalhor M.S."/>
            <person name="Jansen J."/>
            <person name="Van den Hoogen J."/>
            <person name="Gungor B."/>
            <person name="Hartog M."/>
            <person name="Hontelez J."/>
            <person name="Verver J."/>
            <person name="Yang W.-C."/>
            <person name="Schijlen E."/>
            <person name="Repin R."/>
            <person name="Schilthuizen M."/>
            <person name="Schranz E."/>
            <person name="Heidstra R."/>
            <person name="Miyata K."/>
            <person name="Fedorova E."/>
            <person name="Kohlen W."/>
            <person name="Bisseling T."/>
            <person name="Smit S."/>
            <person name="Geurts R."/>
        </authorList>
    </citation>
    <scope>NUCLEOTIDE SEQUENCE [LARGE SCALE GENOMIC DNA]</scope>
    <source>
        <strain evidence="11">cv. WU1-14</strain>
    </source>
</reference>
<evidence type="ECO:0000256" key="6">
    <source>
        <dbReference type="ARBA" id="ARBA00023125"/>
    </source>
</evidence>
<dbReference type="GO" id="GO:0016887">
    <property type="term" value="F:ATP hydrolysis activity"/>
    <property type="evidence" value="ECO:0007669"/>
    <property type="project" value="InterPro"/>
</dbReference>
<protein>
    <submittedName>
        <fullName evidence="10">Uncharacterized protein</fullName>
    </submittedName>
</protein>
<comment type="caution">
    <text evidence="10">The sequence shown here is derived from an EMBL/GenBank/DDBJ whole genome shotgun (WGS) entry which is preliminary data.</text>
</comment>
<evidence type="ECO:0000256" key="8">
    <source>
        <dbReference type="SAM" id="Coils"/>
    </source>
</evidence>
<keyword evidence="4" id="KW-0347">Helicase</keyword>
<evidence type="ECO:0000256" key="4">
    <source>
        <dbReference type="ARBA" id="ARBA00022806"/>
    </source>
</evidence>
<dbReference type="OrthoDB" id="2020972at2759"/>
<name>A0A2P5BB00_PARAD</name>
<evidence type="ECO:0000256" key="1">
    <source>
        <dbReference type="ARBA" id="ARBA00004123"/>
    </source>
</evidence>
<keyword evidence="5" id="KW-0067">ATP-binding</keyword>
<keyword evidence="7" id="KW-0539">Nucleus</keyword>
<evidence type="ECO:0000313" key="11">
    <source>
        <dbReference type="Proteomes" id="UP000237105"/>
    </source>
</evidence>
<dbReference type="Proteomes" id="UP000237105">
    <property type="component" value="Unassembled WGS sequence"/>
</dbReference>
<gene>
    <name evidence="10" type="ORF">PanWU01x14_254720</name>
</gene>
<evidence type="ECO:0000256" key="7">
    <source>
        <dbReference type="ARBA" id="ARBA00023242"/>
    </source>
</evidence>
<comment type="subcellular location">
    <subcellularLocation>
        <location evidence="1">Nucleus</location>
    </subcellularLocation>
</comment>
<dbReference type="PANTHER" id="PTHR45797:SF1">
    <property type="entry name" value="HELICASE ARIP4"/>
    <property type="match status" value="1"/>
</dbReference>
<dbReference type="InterPro" id="IPR044574">
    <property type="entry name" value="ARIP4-like"/>
</dbReference>
<dbReference type="GO" id="GO:0003677">
    <property type="term" value="F:DNA binding"/>
    <property type="evidence" value="ECO:0007669"/>
    <property type="project" value="UniProtKB-KW"/>
</dbReference>
<feature type="region of interest" description="Disordered" evidence="9">
    <location>
        <begin position="1"/>
        <end position="38"/>
    </location>
</feature>
<dbReference type="GO" id="GO:0004386">
    <property type="term" value="F:helicase activity"/>
    <property type="evidence" value="ECO:0007669"/>
    <property type="project" value="UniProtKB-KW"/>
</dbReference>
<keyword evidence="4" id="KW-0378">Hydrolase</keyword>
<dbReference type="AlphaFoldDB" id="A0A2P5BB00"/>
<dbReference type="GO" id="GO:0005634">
    <property type="term" value="C:nucleus"/>
    <property type="evidence" value="ECO:0007669"/>
    <property type="project" value="UniProtKB-SubCell"/>
</dbReference>
<evidence type="ECO:0000313" key="10">
    <source>
        <dbReference type="EMBL" id="PON45964.1"/>
    </source>
</evidence>